<accession>A0A1I6EBE3</accession>
<proteinExistence type="predicted"/>
<feature type="transmembrane region" description="Helical" evidence="1">
    <location>
        <begin position="12"/>
        <end position="35"/>
    </location>
</feature>
<feature type="transmembrane region" description="Helical" evidence="1">
    <location>
        <begin position="41"/>
        <end position="65"/>
    </location>
</feature>
<keyword evidence="1" id="KW-0812">Transmembrane</keyword>
<evidence type="ECO:0000313" key="2">
    <source>
        <dbReference type="EMBL" id="SFR15035.1"/>
    </source>
</evidence>
<keyword evidence="3" id="KW-1185">Reference proteome</keyword>
<dbReference type="OrthoDB" id="7833467at2"/>
<reference evidence="2 3" key="1">
    <citation type="submission" date="2016-10" db="EMBL/GenBank/DDBJ databases">
        <authorList>
            <person name="de Groot N.N."/>
        </authorList>
    </citation>
    <scope>NUCLEOTIDE SEQUENCE [LARGE SCALE GENOMIC DNA]</scope>
    <source>
        <strain evidence="3">KMM 9023,NRIC 0796,JCM 17311,KCTC 23692</strain>
    </source>
</reference>
<evidence type="ECO:0000256" key="1">
    <source>
        <dbReference type="SAM" id="Phobius"/>
    </source>
</evidence>
<protein>
    <submittedName>
        <fullName evidence="2">Uncharacterized protein</fullName>
    </submittedName>
</protein>
<dbReference type="STRING" id="871652.SAMN04515673_10971"/>
<keyword evidence="1" id="KW-0472">Membrane</keyword>
<keyword evidence="1" id="KW-1133">Transmembrane helix</keyword>
<name>A0A1I6EBE3_9RHOB</name>
<dbReference type="AlphaFoldDB" id="A0A1I6EBE3"/>
<dbReference type="EMBL" id="FOYI01000009">
    <property type="protein sequence ID" value="SFR15035.1"/>
    <property type="molecule type" value="Genomic_DNA"/>
</dbReference>
<dbReference type="RefSeq" id="WP_092081532.1">
    <property type="nucleotide sequence ID" value="NZ_FOYI01000009.1"/>
</dbReference>
<sequence length="316" mass="34021">MTMQLEPDGSDRSASLAGFGAGGLWALGVGVWAVAARPGVLVALLVLLGPALAIWGFVALAQRLLRLQVEVRALRGELEALHRASEEEARIASALEGFAATQRKVETTLAMLAAAPRRDDHAYGLVSSGAEVAHVPAPRPAEPDGPQASLPLTHVQPGAPLSTADYIRALNFPQTADDQDGFAALRRAMRDREARHLVQAAQDVLTLLSQDGIYMDDFETSRASRPDLWRRFAGGERGAEITALAGLGDAEMLDKIARRMRSDTIFRDTVHHFLRRFDRALTRLAGIASDAEIAALAETRTARAFMLLGRVAGSFD</sequence>
<organism evidence="2 3">
    <name type="scientific">Poseidonocella sedimentorum</name>
    <dbReference type="NCBI Taxonomy" id="871652"/>
    <lineage>
        <taxon>Bacteria</taxon>
        <taxon>Pseudomonadati</taxon>
        <taxon>Pseudomonadota</taxon>
        <taxon>Alphaproteobacteria</taxon>
        <taxon>Rhodobacterales</taxon>
        <taxon>Roseobacteraceae</taxon>
        <taxon>Poseidonocella</taxon>
    </lineage>
</organism>
<evidence type="ECO:0000313" key="3">
    <source>
        <dbReference type="Proteomes" id="UP000199302"/>
    </source>
</evidence>
<gene>
    <name evidence="2" type="ORF">SAMN04515673_10971</name>
</gene>
<dbReference type="Proteomes" id="UP000199302">
    <property type="component" value="Unassembled WGS sequence"/>
</dbReference>